<comment type="caution">
    <text evidence="1">The sequence shown here is derived from an EMBL/GenBank/DDBJ whole genome shotgun (WGS) entry which is preliminary data.</text>
</comment>
<accession>A0A0F9ER76</accession>
<feature type="non-terminal residue" evidence="1">
    <location>
        <position position="1"/>
    </location>
</feature>
<gene>
    <name evidence="1" type="ORF">LCGC14_2043750</name>
</gene>
<organism evidence="1">
    <name type="scientific">marine sediment metagenome</name>
    <dbReference type="NCBI Taxonomy" id="412755"/>
    <lineage>
        <taxon>unclassified sequences</taxon>
        <taxon>metagenomes</taxon>
        <taxon>ecological metagenomes</taxon>
    </lineage>
</organism>
<sequence length="373" mass="39792">LRSLQFTTGLIDTPPSYTGAAKKVPTVNDSETALVFSDVSVPNLEDSPHPVFLTTNNVIFSGNAPTSLTDLDTTVDTSANETGVEGSAWVYLKIVSASGTGFTIQKNGAGANQSGSNLGSPVTDSTNTLTYAVMLTDSVGVIEWKGTATNSTTITLLAYLNTVPASAVNIFDGSLTQTYQVIDTGTKNALCLLRIENNDVSSLNSCDVKANWELLNGSGGPQSCNPGVGKWAYVLVPSDGAGNIQVRNDNVSARAAKIYIDSALGGGEQPRHWLHHGDYEDDVWFDIPVPYGNSLALIRFEHNSGANSQEPRWRVNGETLLAKFNGGGVMWHTGAFQEFTYALVLIKDGAFEYYNTSGEQGEIIYLSAELVIS</sequence>
<name>A0A0F9ER76_9ZZZZ</name>
<proteinExistence type="predicted"/>
<dbReference type="EMBL" id="LAZR01024009">
    <property type="protein sequence ID" value="KKL76554.1"/>
    <property type="molecule type" value="Genomic_DNA"/>
</dbReference>
<protein>
    <submittedName>
        <fullName evidence="1">Uncharacterized protein</fullName>
    </submittedName>
</protein>
<reference evidence="1" key="1">
    <citation type="journal article" date="2015" name="Nature">
        <title>Complex archaea that bridge the gap between prokaryotes and eukaryotes.</title>
        <authorList>
            <person name="Spang A."/>
            <person name="Saw J.H."/>
            <person name="Jorgensen S.L."/>
            <person name="Zaremba-Niedzwiedzka K."/>
            <person name="Martijn J."/>
            <person name="Lind A.E."/>
            <person name="van Eijk R."/>
            <person name="Schleper C."/>
            <person name="Guy L."/>
            <person name="Ettema T.J."/>
        </authorList>
    </citation>
    <scope>NUCLEOTIDE SEQUENCE</scope>
</reference>
<evidence type="ECO:0000313" key="1">
    <source>
        <dbReference type="EMBL" id="KKL76554.1"/>
    </source>
</evidence>
<dbReference type="AlphaFoldDB" id="A0A0F9ER76"/>